<name>A0A915JJS2_ROMCU</name>
<sequence length="109" mass="12069">MNAAQQKTNFKEAEQVIGTSNPTSIEEENFDFGDTKDIDNKLSMQGLQERNEIERQEPTQRWKSLAMLWTGVDSSIGTGARIHISSNISFKKLVICVAVVVRLAVAASV</sequence>
<reference evidence="3" key="1">
    <citation type="submission" date="2022-11" db="UniProtKB">
        <authorList>
            <consortium name="WormBaseParasite"/>
        </authorList>
    </citation>
    <scope>IDENTIFICATION</scope>
</reference>
<protein>
    <submittedName>
        <fullName evidence="3">Uncharacterized protein</fullName>
    </submittedName>
</protein>
<dbReference type="Proteomes" id="UP000887565">
    <property type="component" value="Unplaced"/>
</dbReference>
<evidence type="ECO:0000313" key="2">
    <source>
        <dbReference type="Proteomes" id="UP000887565"/>
    </source>
</evidence>
<organism evidence="2 3">
    <name type="scientific">Romanomermis culicivorax</name>
    <name type="common">Nematode worm</name>
    <dbReference type="NCBI Taxonomy" id="13658"/>
    <lineage>
        <taxon>Eukaryota</taxon>
        <taxon>Metazoa</taxon>
        <taxon>Ecdysozoa</taxon>
        <taxon>Nematoda</taxon>
        <taxon>Enoplea</taxon>
        <taxon>Dorylaimia</taxon>
        <taxon>Mermithida</taxon>
        <taxon>Mermithoidea</taxon>
        <taxon>Mermithidae</taxon>
        <taxon>Romanomermis</taxon>
    </lineage>
</organism>
<accession>A0A915JJS2</accession>
<evidence type="ECO:0000256" key="1">
    <source>
        <dbReference type="SAM" id="MobiDB-lite"/>
    </source>
</evidence>
<evidence type="ECO:0000313" key="3">
    <source>
        <dbReference type="WBParaSite" id="nRc.2.0.1.t26424-RA"/>
    </source>
</evidence>
<feature type="region of interest" description="Disordered" evidence="1">
    <location>
        <begin position="1"/>
        <end position="37"/>
    </location>
</feature>
<dbReference type="WBParaSite" id="nRc.2.0.1.t26424-RA">
    <property type="protein sequence ID" value="nRc.2.0.1.t26424-RA"/>
    <property type="gene ID" value="nRc.2.0.1.g26424"/>
</dbReference>
<proteinExistence type="predicted"/>
<keyword evidence="2" id="KW-1185">Reference proteome</keyword>
<dbReference type="AlphaFoldDB" id="A0A915JJS2"/>